<dbReference type="GO" id="GO:0003735">
    <property type="term" value="F:structural constituent of ribosome"/>
    <property type="evidence" value="ECO:0007669"/>
    <property type="project" value="InterPro"/>
</dbReference>
<dbReference type="HAMAP" id="MF_01367">
    <property type="entry name" value="Ribosomal_uL14"/>
    <property type="match status" value="1"/>
</dbReference>
<proteinExistence type="inferred from homology"/>
<evidence type="ECO:0000256" key="3">
    <source>
        <dbReference type="ARBA" id="ARBA00023274"/>
    </source>
</evidence>
<dbReference type="SUPFAM" id="SSF50193">
    <property type="entry name" value="Ribosomal protein L14"/>
    <property type="match status" value="1"/>
</dbReference>
<dbReference type="Gene3D" id="2.40.150.20">
    <property type="entry name" value="Ribosomal protein L14"/>
    <property type="match status" value="1"/>
</dbReference>
<keyword evidence="2 4" id="KW-0689">Ribosomal protein</keyword>
<accession>A0A0F6PY72</accession>
<name>A0A0F6PY72_9ZZZZ</name>
<evidence type="ECO:0000313" key="4">
    <source>
        <dbReference type="EMBL" id="AKC94870.1"/>
    </source>
</evidence>
<evidence type="ECO:0000256" key="2">
    <source>
        <dbReference type="ARBA" id="ARBA00022980"/>
    </source>
</evidence>
<dbReference type="InterPro" id="IPR019972">
    <property type="entry name" value="Ribosomal_uL14_CS"/>
</dbReference>
<organism evidence="4">
    <name type="scientific">uncultured organism</name>
    <dbReference type="NCBI Taxonomy" id="155900"/>
    <lineage>
        <taxon>unclassified sequences</taxon>
        <taxon>environmental samples</taxon>
    </lineage>
</organism>
<dbReference type="PROSITE" id="PS00049">
    <property type="entry name" value="RIBOSOMAL_L14"/>
    <property type="match status" value="1"/>
</dbReference>
<dbReference type="GO" id="GO:1990904">
    <property type="term" value="C:ribonucleoprotein complex"/>
    <property type="evidence" value="ECO:0007669"/>
    <property type="project" value="UniProtKB-KW"/>
</dbReference>
<dbReference type="InterPro" id="IPR000218">
    <property type="entry name" value="Ribosomal_uL14"/>
</dbReference>
<protein>
    <submittedName>
        <fullName evidence="4">Putative 50S ribosomal protein L14</fullName>
    </submittedName>
</protein>
<dbReference type="NCBIfam" id="NF006344">
    <property type="entry name" value="PRK08571.1"/>
    <property type="match status" value="1"/>
</dbReference>
<dbReference type="InterPro" id="IPR036853">
    <property type="entry name" value="Ribosomal_uL14_sf"/>
</dbReference>
<evidence type="ECO:0000256" key="1">
    <source>
        <dbReference type="ARBA" id="ARBA00010745"/>
    </source>
</evidence>
<sequence length="138" mass="15002">MAKRKAAGTPRVKSAAGIQVGTKIRVADNSGARIIQVISVAGYRGRLNRYPRASVGDMVIASVKKGNAKLRRTIVRAIIIRQRRPFTRESGEMISFEDNAVVLVNPQGDPRSNEAKGPVAREAINRWPRIGTIASTVV</sequence>
<dbReference type="EMBL" id="KP869598">
    <property type="protein sequence ID" value="AKC94870.1"/>
    <property type="molecule type" value="Genomic_DNA"/>
</dbReference>
<dbReference type="Pfam" id="PF00238">
    <property type="entry name" value="Ribosomal_L14"/>
    <property type="match status" value="1"/>
</dbReference>
<dbReference type="AlphaFoldDB" id="A0A0F6PY72"/>
<dbReference type="SMART" id="SM01374">
    <property type="entry name" value="Ribosomal_L14"/>
    <property type="match status" value="1"/>
</dbReference>
<reference evidence="4" key="1">
    <citation type="journal article" date="2015" name="Nature">
        <title>Complex archaea that bridge the gap between prokaryotes and eukaryotes.</title>
        <authorList>
            <person name="Spang A."/>
            <person name="Saw J.H."/>
            <person name="Jorgensen S.L."/>
            <person name="Zaremba-Niedzwiedzka K."/>
            <person name="Martijn J."/>
            <person name="Lind A.E."/>
            <person name="van Eijk R."/>
            <person name="Schleper C."/>
            <person name="Guy L."/>
            <person name="Ettema T.J."/>
        </authorList>
    </citation>
    <scope>NUCLEOTIDE SEQUENCE</scope>
</reference>
<dbReference type="FunFam" id="2.40.150.20:FF:000007">
    <property type="entry name" value="50S ribosomal protein L14"/>
    <property type="match status" value="1"/>
</dbReference>
<keyword evidence="3" id="KW-0687">Ribonucleoprotein</keyword>
<dbReference type="CDD" id="cd00337">
    <property type="entry name" value="Ribosomal_uL14"/>
    <property type="match status" value="1"/>
</dbReference>
<dbReference type="GO" id="GO:0070180">
    <property type="term" value="F:large ribosomal subunit rRNA binding"/>
    <property type="evidence" value="ECO:0007669"/>
    <property type="project" value="TreeGrafter"/>
</dbReference>
<dbReference type="PANTHER" id="PTHR11761">
    <property type="entry name" value="50S/60S RIBOSOMAL PROTEIN L14/L23"/>
    <property type="match status" value="1"/>
</dbReference>
<dbReference type="PANTHER" id="PTHR11761:SF8">
    <property type="entry name" value="LARGE RIBOSOMAL SUBUNIT PROTEIN UL14"/>
    <property type="match status" value="1"/>
</dbReference>
<comment type="similarity">
    <text evidence="1">Belongs to the universal ribosomal protein uL14 family.</text>
</comment>